<dbReference type="RefSeq" id="WP_364382006.1">
    <property type="nucleotide sequence ID" value="NZ_JBHMCF010000041.1"/>
</dbReference>
<keyword evidence="2" id="KW-1185">Reference proteome</keyword>
<proteinExistence type="predicted"/>
<name>A0ABV5NYB8_9ACTN</name>
<protein>
    <submittedName>
        <fullName evidence="1">Uncharacterized protein</fullName>
    </submittedName>
</protein>
<evidence type="ECO:0000313" key="1">
    <source>
        <dbReference type="EMBL" id="MFB9475268.1"/>
    </source>
</evidence>
<reference evidence="1 2" key="1">
    <citation type="submission" date="2024-09" db="EMBL/GenBank/DDBJ databases">
        <authorList>
            <person name="Sun Q."/>
            <person name="Mori K."/>
        </authorList>
    </citation>
    <scope>NUCLEOTIDE SEQUENCE [LARGE SCALE GENOMIC DNA]</scope>
    <source>
        <strain evidence="1 2">JCM 3324</strain>
    </source>
</reference>
<accession>A0ABV5NYB8</accession>
<comment type="caution">
    <text evidence="1">The sequence shown here is derived from an EMBL/GenBank/DDBJ whole genome shotgun (WGS) entry which is preliminary data.</text>
</comment>
<gene>
    <name evidence="1" type="ORF">ACFFR3_37765</name>
</gene>
<dbReference type="EMBL" id="JBHMCF010000041">
    <property type="protein sequence ID" value="MFB9475268.1"/>
    <property type="molecule type" value="Genomic_DNA"/>
</dbReference>
<dbReference type="Proteomes" id="UP001589568">
    <property type="component" value="Unassembled WGS sequence"/>
</dbReference>
<organism evidence="1 2">
    <name type="scientific">Nonomuraea salmonea</name>
    <dbReference type="NCBI Taxonomy" id="46181"/>
    <lineage>
        <taxon>Bacteria</taxon>
        <taxon>Bacillati</taxon>
        <taxon>Actinomycetota</taxon>
        <taxon>Actinomycetes</taxon>
        <taxon>Streptosporangiales</taxon>
        <taxon>Streptosporangiaceae</taxon>
        <taxon>Nonomuraea</taxon>
    </lineage>
</organism>
<sequence>MMLAPGQDDAGRLDLWPNALIDELHGLLDIEAGLREVLLHSRHAAQLDGLAEVLDVEAGLGAILLAGGGGREEVPRPGREHAFPSIDAKERLALRQHPRVRTAHRLLTRALDHHHALGLDLHLARKLTCHVDRPQADRRRACVLAHQLVRHLHADRERADDLAQAIARCAGAGITAAHLAHALDHARELGLVLDLAHALERDLDGDLAGQLVRCLTRDLGGLHEGTRTLVAHTLAWVLAAIRDRLGREVALSQDTVCQFLDDFTTSDLRAVRLSDVELEGVRWSEAGTWWPDGVDVEHLRARSDVIGGGDGVWVIRSGAATVRDLAGH</sequence>
<evidence type="ECO:0000313" key="2">
    <source>
        <dbReference type="Proteomes" id="UP001589568"/>
    </source>
</evidence>